<protein>
    <submittedName>
        <fullName evidence="1">Uncharacterized protein</fullName>
    </submittedName>
</protein>
<name>A5BPF3_VITVI</name>
<dbReference type="EMBL" id="AM466550">
    <property type="protein sequence ID" value="CAN79159.1"/>
    <property type="molecule type" value="Genomic_DNA"/>
</dbReference>
<sequence>MRAYVAHNMDRNEDLITSLKTVKSEVVAARKLDEEGVCLLRKAKENKEASQTKTHRLAKDKEVMATDKKKAQEEVARLSIALSLLHSMGGAGVRRLVFEDGMPLGLLP</sequence>
<reference evidence="1" key="1">
    <citation type="journal article" date="2007" name="PLoS ONE">
        <title>The first genome sequence of an elite grapevine cultivar (Pinot noir Vitis vinifera L.): coping with a highly heterozygous genome.</title>
        <authorList>
            <person name="Velasco R."/>
            <person name="Zharkikh A."/>
            <person name="Troggio M."/>
            <person name="Cartwright D.A."/>
            <person name="Cestaro A."/>
            <person name="Pruss D."/>
            <person name="Pindo M."/>
            <person name="FitzGerald L.M."/>
            <person name="Vezzulli S."/>
            <person name="Reid J."/>
            <person name="Malacarne G."/>
            <person name="Iliev D."/>
            <person name="Coppola G."/>
            <person name="Wardell B."/>
            <person name="Micheletti D."/>
            <person name="Macalma T."/>
            <person name="Facci M."/>
            <person name="Mitchell J.T."/>
            <person name="Perazzolli M."/>
            <person name="Eldredge G."/>
            <person name="Gatto P."/>
            <person name="Oyzerski R."/>
            <person name="Moretto M."/>
            <person name="Gutin N."/>
            <person name="Stefanini M."/>
            <person name="Chen Y."/>
            <person name="Segala C."/>
            <person name="Davenport C."/>
            <person name="Dematte L."/>
            <person name="Mraz A."/>
            <person name="Battilana J."/>
            <person name="Stormo K."/>
            <person name="Costa F."/>
            <person name="Tao Q."/>
            <person name="Si-Ammour A."/>
            <person name="Harkins T."/>
            <person name="Lackey A."/>
            <person name="Perbost C."/>
            <person name="Taillon B."/>
            <person name="Stella A."/>
            <person name="Solovyev V."/>
            <person name="Fawcett J.A."/>
            <person name="Sterck L."/>
            <person name="Vandepoele K."/>
            <person name="Grando S.M."/>
            <person name="Toppo S."/>
            <person name="Moser C."/>
            <person name="Lanchbury J."/>
            <person name="Bogden R."/>
            <person name="Skolnick M."/>
            <person name="Sgaramella V."/>
            <person name="Bhatnagar S.K."/>
            <person name="Fontana P."/>
            <person name="Gutin A."/>
            <person name="Van de Peer Y."/>
            <person name="Salamini F."/>
            <person name="Viola R."/>
        </authorList>
    </citation>
    <scope>NUCLEOTIDE SEQUENCE</scope>
</reference>
<gene>
    <name evidence="1" type="ORF">VITISV_004655</name>
</gene>
<dbReference type="AlphaFoldDB" id="A5BPF3"/>
<organism evidence="1">
    <name type="scientific">Vitis vinifera</name>
    <name type="common">Grape</name>
    <dbReference type="NCBI Taxonomy" id="29760"/>
    <lineage>
        <taxon>Eukaryota</taxon>
        <taxon>Viridiplantae</taxon>
        <taxon>Streptophyta</taxon>
        <taxon>Embryophyta</taxon>
        <taxon>Tracheophyta</taxon>
        <taxon>Spermatophyta</taxon>
        <taxon>Magnoliopsida</taxon>
        <taxon>eudicotyledons</taxon>
        <taxon>Gunneridae</taxon>
        <taxon>Pentapetalae</taxon>
        <taxon>rosids</taxon>
        <taxon>Vitales</taxon>
        <taxon>Vitaceae</taxon>
        <taxon>Viteae</taxon>
        <taxon>Vitis</taxon>
    </lineage>
</organism>
<proteinExistence type="predicted"/>
<evidence type="ECO:0000313" key="1">
    <source>
        <dbReference type="EMBL" id="CAN79159.1"/>
    </source>
</evidence>
<accession>A5BPF3</accession>